<feature type="coiled-coil region" evidence="7">
    <location>
        <begin position="240"/>
        <end position="267"/>
    </location>
</feature>
<sequence length="298" mass="32647">MPEIQHSFQQTGACLYLCSTPIGNLQDVSLRLLEVLRTADIVAAEDTRHSRKLFTHFDIHVRTLVSYHQHNRRSRAEDFVRWWQEGKSIALLTDAGTPGISDPGDDAVTLAIAHNVPVIPVPGASAVLAALVASGLPSLPFTFAGFLPRDKREAERYVQTLAGVPGSIVFYEAPHRLPATLALLDASFPARAGVVAKELTKQHETFIRGSLSELAAYARAEQPRGEYVIIVGPKSPEDAAADLEDGVRQAQRRMEAAVAKVRAAMKDGRSHREAVKQTAAELGVRRAELYRLTLDEME</sequence>
<dbReference type="Gene3D" id="3.30.950.10">
    <property type="entry name" value="Methyltransferase, Cobalt-precorrin-4 Transmethylase, Domain 2"/>
    <property type="match status" value="1"/>
</dbReference>
<evidence type="ECO:0000256" key="2">
    <source>
        <dbReference type="ARBA" id="ARBA00022552"/>
    </source>
</evidence>
<dbReference type="SUPFAM" id="SSF53790">
    <property type="entry name" value="Tetrapyrrole methylase"/>
    <property type="match status" value="1"/>
</dbReference>
<keyword evidence="3 6" id="KW-0489">Methyltransferase</keyword>
<dbReference type="GO" id="GO:0008168">
    <property type="term" value="F:methyltransferase activity"/>
    <property type="evidence" value="ECO:0007669"/>
    <property type="project" value="UniProtKB-KW"/>
</dbReference>
<keyword evidence="10" id="KW-1185">Reference proteome</keyword>
<comment type="caution">
    <text evidence="9">The sequence shown here is derived from an EMBL/GenBank/DDBJ whole genome shotgun (WGS) entry which is preliminary data.</text>
</comment>
<reference evidence="9 10" key="1">
    <citation type="submission" date="2023-07" db="EMBL/GenBank/DDBJ databases">
        <title>Genomic Encyclopedia of Type Strains, Phase IV (KMG-IV): sequencing the most valuable type-strain genomes for metagenomic binning, comparative biology and taxonomic classification.</title>
        <authorList>
            <person name="Goeker M."/>
        </authorList>
    </citation>
    <scope>NUCLEOTIDE SEQUENCE [LARGE SCALE GENOMIC DNA]</scope>
    <source>
        <strain evidence="9 10">DSM 4006</strain>
    </source>
</reference>
<dbReference type="PIRSF" id="PIRSF005917">
    <property type="entry name" value="MTase_YraL"/>
    <property type="match status" value="1"/>
</dbReference>
<keyword evidence="7" id="KW-0175">Coiled coil</keyword>
<gene>
    <name evidence="6" type="primary">rsmI</name>
    <name evidence="9" type="ORF">J2S03_002043</name>
</gene>
<proteinExistence type="inferred from homology"/>
<dbReference type="GO" id="GO:0032259">
    <property type="term" value="P:methylation"/>
    <property type="evidence" value="ECO:0007669"/>
    <property type="project" value="UniProtKB-KW"/>
</dbReference>
<evidence type="ECO:0000256" key="5">
    <source>
        <dbReference type="ARBA" id="ARBA00022691"/>
    </source>
</evidence>
<keyword evidence="1 6" id="KW-0963">Cytoplasm</keyword>
<dbReference type="Proteomes" id="UP001232973">
    <property type="component" value="Unassembled WGS sequence"/>
</dbReference>
<dbReference type="InterPro" id="IPR008189">
    <property type="entry name" value="rRNA_ssu_MeTfrase_I"/>
</dbReference>
<evidence type="ECO:0000256" key="3">
    <source>
        <dbReference type="ARBA" id="ARBA00022603"/>
    </source>
</evidence>
<evidence type="ECO:0000256" key="1">
    <source>
        <dbReference type="ARBA" id="ARBA00022490"/>
    </source>
</evidence>
<dbReference type="InterPro" id="IPR014777">
    <property type="entry name" value="4pyrrole_Mease_sub1"/>
</dbReference>
<evidence type="ECO:0000313" key="9">
    <source>
        <dbReference type="EMBL" id="MDQ0190180.1"/>
    </source>
</evidence>
<dbReference type="NCBIfam" id="TIGR00096">
    <property type="entry name" value="16S rRNA (cytidine(1402)-2'-O)-methyltransferase"/>
    <property type="match status" value="1"/>
</dbReference>
<keyword evidence="5 6" id="KW-0949">S-adenosyl-L-methionine</keyword>
<keyword evidence="4 6" id="KW-0808">Transferase</keyword>
<accession>A0ABT9XIP8</accession>
<comment type="similarity">
    <text evidence="6">Belongs to the methyltransferase superfamily. RsmI family.</text>
</comment>
<dbReference type="EC" id="2.1.1.198" evidence="6"/>
<name>A0ABT9XIP8_9BACL</name>
<dbReference type="InterPro" id="IPR035996">
    <property type="entry name" value="4pyrrol_Methylase_sf"/>
</dbReference>
<comment type="function">
    <text evidence="6">Catalyzes the 2'-O-methylation of the ribose of cytidine 1402 (C1402) in 16S rRNA.</text>
</comment>
<evidence type="ECO:0000256" key="7">
    <source>
        <dbReference type="SAM" id="Coils"/>
    </source>
</evidence>
<dbReference type="PANTHER" id="PTHR46111:SF1">
    <property type="entry name" value="RIBOSOMAL RNA SMALL SUBUNIT METHYLTRANSFERASE I"/>
    <property type="match status" value="1"/>
</dbReference>
<organism evidence="9 10">
    <name type="scientific">Alicyclobacillus cycloheptanicus</name>
    <dbReference type="NCBI Taxonomy" id="1457"/>
    <lineage>
        <taxon>Bacteria</taxon>
        <taxon>Bacillati</taxon>
        <taxon>Bacillota</taxon>
        <taxon>Bacilli</taxon>
        <taxon>Bacillales</taxon>
        <taxon>Alicyclobacillaceae</taxon>
        <taxon>Alicyclobacillus</taxon>
    </lineage>
</organism>
<dbReference type="HAMAP" id="MF_01877">
    <property type="entry name" value="16SrRNA_methyltr_I"/>
    <property type="match status" value="1"/>
</dbReference>
<dbReference type="Gene3D" id="3.40.1010.10">
    <property type="entry name" value="Cobalt-precorrin-4 Transmethylase, Domain 1"/>
    <property type="match status" value="1"/>
</dbReference>
<keyword evidence="2 6" id="KW-0698">rRNA processing</keyword>
<protein>
    <recommendedName>
        <fullName evidence="6">Ribosomal RNA small subunit methyltransferase I</fullName>
        <ecNumber evidence="6">2.1.1.198</ecNumber>
    </recommendedName>
    <alternativeName>
        <fullName evidence="6">16S rRNA 2'-O-ribose C1402 methyltransferase</fullName>
    </alternativeName>
    <alternativeName>
        <fullName evidence="6">rRNA (cytidine-2'-O-)-methyltransferase RsmI</fullName>
    </alternativeName>
</protein>
<evidence type="ECO:0000256" key="4">
    <source>
        <dbReference type="ARBA" id="ARBA00022679"/>
    </source>
</evidence>
<evidence type="ECO:0000259" key="8">
    <source>
        <dbReference type="Pfam" id="PF00590"/>
    </source>
</evidence>
<dbReference type="InterPro" id="IPR000878">
    <property type="entry name" value="4pyrrol_Mease"/>
</dbReference>
<feature type="domain" description="Tetrapyrrole methylase" evidence="8">
    <location>
        <begin position="15"/>
        <end position="215"/>
    </location>
</feature>
<dbReference type="PANTHER" id="PTHR46111">
    <property type="entry name" value="RIBOSOMAL RNA SMALL SUBUNIT METHYLTRANSFERASE I"/>
    <property type="match status" value="1"/>
</dbReference>
<dbReference type="CDD" id="cd11648">
    <property type="entry name" value="RsmI"/>
    <property type="match status" value="1"/>
</dbReference>
<dbReference type="RefSeq" id="WP_274457364.1">
    <property type="nucleotide sequence ID" value="NZ_CP067097.1"/>
</dbReference>
<comment type="subcellular location">
    <subcellularLocation>
        <location evidence="6">Cytoplasm</location>
    </subcellularLocation>
</comment>
<evidence type="ECO:0000313" key="10">
    <source>
        <dbReference type="Proteomes" id="UP001232973"/>
    </source>
</evidence>
<evidence type="ECO:0000256" key="6">
    <source>
        <dbReference type="HAMAP-Rule" id="MF_01877"/>
    </source>
</evidence>
<dbReference type="EMBL" id="JAUSTP010000015">
    <property type="protein sequence ID" value="MDQ0190180.1"/>
    <property type="molecule type" value="Genomic_DNA"/>
</dbReference>
<dbReference type="Pfam" id="PF00590">
    <property type="entry name" value="TP_methylase"/>
    <property type="match status" value="1"/>
</dbReference>
<comment type="catalytic activity">
    <reaction evidence="6">
        <text>cytidine(1402) in 16S rRNA + S-adenosyl-L-methionine = 2'-O-methylcytidine(1402) in 16S rRNA + S-adenosyl-L-homocysteine + H(+)</text>
        <dbReference type="Rhea" id="RHEA:42924"/>
        <dbReference type="Rhea" id="RHEA-COMP:10285"/>
        <dbReference type="Rhea" id="RHEA-COMP:10286"/>
        <dbReference type="ChEBI" id="CHEBI:15378"/>
        <dbReference type="ChEBI" id="CHEBI:57856"/>
        <dbReference type="ChEBI" id="CHEBI:59789"/>
        <dbReference type="ChEBI" id="CHEBI:74495"/>
        <dbReference type="ChEBI" id="CHEBI:82748"/>
        <dbReference type="EC" id="2.1.1.198"/>
    </reaction>
</comment>
<dbReference type="InterPro" id="IPR014776">
    <property type="entry name" value="4pyrrole_Mease_sub2"/>
</dbReference>